<dbReference type="RefSeq" id="WP_149320754.1">
    <property type="nucleotide sequence ID" value="NZ_JARWAH010000001.1"/>
</dbReference>
<protein>
    <submittedName>
        <fullName evidence="1">Uncharacterized protein</fullName>
    </submittedName>
</protein>
<organism evidence="1 2">
    <name type="scientific">Halomonas eurihalina</name>
    <dbReference type="NCBI Taxonomy" id="42566"/>
    <lineage>
        <taxon>Bacteria</taxon>
        <taxon>Pseudomonadati</taxon>
        <taxon>Pseudomonadota</taxon>
        <taxon>Gammaproteobacteria</taxon>
        <taxon>Oceanospirillales</taxon>
        <taxon>Halomonadaceae</taxon>
        <taxon>Halomonas</taxon>
    </lineage>
</organism>
<comment type="caution">
    <text evidence="1">The sequence shown here is derived from an EMBL/GenBank/DDBJ whole genome shotgun (WGS) entry which is preliminary data.</text>
</comment>
<sequence>MAKRHATSATAASAAPNRQRIWETIRALHADGQPISARDVWASMVDTIPRTRVEDYIRSLAAGGYLKLRNPDRKRGVVAEFELIRDVGVEAPRVRRDGTVPPVPGREQLWRTLRIIGDFTAAELADAASTPESPIARNTANEYCLFLRAAGYLQVTRPSSPGVPTRFRLFPSRWTGPLAPMIQRTKQLYDPNTGKTVYTRVTKTEGGEP</sequence>
<gene>
    <name evidence="1" type="ORF">FZZ93_02565</name>
</gene>
<dbReference type="EMBL" id="VTPU01000001">
    <property type="protein sequence ID" value="TZG41563.1"/>
    <property type="molecule type" value="Genomic_DNA"/>
</dbReference>
<name>A0A5D9DDJ2_HALER</name>
<proteinExistence type="predicted"/>
<dbReference type="Proteomes" id="UP000324260">
    <property type="component" value="Unassembled WGS sequence"/>
</dbReference>
<reference evidence="1 2" key="1">
    <citation type="submission" date="2019-08" db="EMBL/GenBank/DDBJ databases">
        <title>Draft Genome Sequence of Halomonas eurihalina Isolated from Preserved Hide-surface.</title>
        <authorList>
            <person name="Hussain S.A."/>
            <person name="Xu A."/>
            <person name="Sarker M."/>
            <person name="Sommers C."/>
        </authorList>
    </citation>
    <scope>NUCLEOTIDE SEQUENCE [LARGE SCALE GENOMIC DNA]</scope>
    <source>
        <strain evidence="1 2">MS1</strain>
    </source>
</reference>
<dbReference type="AlphaFoldDB" id="A0A5D9DDJ2"/>
<keyword evidence="2" id="KW-1185">Reference proteome</keyword>
<accession>A0A5D9DDJ2</accession>
<evidence type="ECO:0000313" key="1">
    <source>
        <dbReference type="EMBL" id="TZG41563.1"/>
    </source>
</evidence>
<evidence type="ECO:0000313" key="2">
    <source>
        <dbReference type="Proteomes" id="UP000324260"/>
    </source>
</evidence>
<dbReference type="OrthoDB" id="8080957at2"/>